<organism evidence="2 3">
    <name type="scientific">Dreissena polymorpha</name>
    <name type="common">Zebra mussel</name>
    <name type="synonym">Mytilus polymorpha</name>
    <dbReference type="NCBI Taxonomy" id="45954"/>
    <lineage>
        <taxon>Eukaryota</taxon>
        <taxon>Metazoa</taxon>
        <taxon>Spiralia</taxon>
        <taxon>Lophotrochozoa</taxon>
        <taxon>Mollusca</taxon>
        <taxon>Bivalvia</taxon>
        <taxon>Autobranchia</taxon>
        <taxon>Heteroconchia</taxon>
        <taxon>Euheterodonta</taxon>
        <taxon>Imparidentia</taxon>
        <taxon>Neoheterodontei</taxon>
        <taxon>Myida</taxon>
        <taxon>Dreissenoidea</taxon>
        <taxon>Dreissenidae</taxon>
        <taxon>Dreissena</taxon>
    </lineage>
</organism>
<proteinExistence type="predicted"/>
<accession>A0A9D4GYY1</accession>
<dbReference type="Proteomes" id="UP000828390">
    <property type="component" value="Unassembled WGS sequence"/>
</dbReference>
<keyword evidence="3" id="KW-1185">Reference proteome</keyword>
<protein>
    <submittedName>
        <fullName evidence="2">Uncharacterized protein</fullName>
    </submittedName>
</protein>
<feature type="region of interest" description="Disordered" evidence="1">
    <location>
        <begin position="1"/>
        <end position="26"/>
    </location>
</feature>
<name>A0A9D4GYY1_DREPO</name>
<comment type="caution">
    <text evidence="2">The sequence shown here is derived from an EMBL/GenBank/DDBJ whole genome shotgun (WGS) entry which is preliminary data.</text>
</comment>
<reference evidence="2" key="2">
    <citation type="submission" date="2020-11" db="EMBL/GenBank/DDBJ databases">
        <authorList>
            <person name="McCartney M.A."/>
            <person name="Auch B."/>
            <person name="Kono T."/>
            <person name="Mallez S."/>
            <person name="Becker A."/>
            <person name="Gohl D.M."/>
            <person name="Silverstein K.A.T."/>
            <person name="Koren S."/>
            <person name="Bechman K.B."/>
            <person name="Herman A."/>
            <person name="Abrahante J.E."/>
            <person name="Garbe J."/>
        </authorList>
    </citation>
    <scope>NUCLEOTIDE SEQUENCE</scope>
    <source>
        <strain evidence="2">Duluth1</strain>
        <tissue evidence="2">Whole animal</tissue>
    </source>
</reference>
<evidence type="ECO:0000313" key="3">
    <source>
        <dbReference type="Proteomes" id="UP000828390"/>
    </source>
</evidence>
<dbReference type="EMBL" id="JAIWYP010000005">
    <property type="protein sequence ID" value="KAH3824280.1"/>
    <property type="molecule type" value="Genomic_DNA"/>
</dbReference>
<gene>
    <name evidence="2" type="ORF">DPMN_126114</name>
</gene>
<dbReference type="AlphaFoldDB" id="A0A9D4GYY1"/>
<reference evidence="2" key="1">
    <citation type="journal article" date="2019" name="bioRxiv">
        <title>The Genome of the Zebra Mussel, Dreissena polymorpha: A Resource for Invasive Species Research.</title>
        <authorList>
            <person name="McCartney M.A."/>
            <person name="Auch B."/>
            <person name="Kono T."/>
            <person name="Mallez S."/>
            <person name="Zhang Y."/>
            <person name="Obille A."/>
            <person name="Becker A."/>
            <person name="Abrahante J.E."/>
            <person name="Garbe J."/>
            <person name="Badalamenti J.P."/>
            <person name="Herman A."/>
            <person name="Mangelson H."/>
            <person name="Liachko I."/>
            <person name="Sullivan S."/>
            <person name="Sone E.D."/>
            <person name="Koren S."/>
            <person name="Silverstein K.A.T."/>
            <person name="Beckman K.B."/>
            <person name="Gohl D.M."/>
        </authorList>
    </citation>
    <scope>NUCLEOTIDE SEQUENCE</scope>
    <source>
        <strain evidence="2">Duluth1</strain>
        <tissue evidence="2">Whole animal</tissue>
    </source>
</reference>
<sequence>MALSSSAVHSSRETANARPLSSSAADNRSSWEYLPHAQAKPPGQDTKSRLILTSQAYTYAPPGNTYLRASIFLAILTSGNTSAHVRGPGSKRAWSSHQALRPSDWLHIMQYGPVS</sequence>
<evidence type="ECO:0000256" key="1">
    <source>
        <dbReference type="SAM" id="MobiDB-lite"/>
    </source>
</evidence>
<evidence type="ECO:0000313" key="2">
    <source>
        <dbReference type="EMBL" id="KAH3824280.1"/>
    </source>
</evidence>